<dbReference type="Gene3D" id="3.50.50.60">
    <property type="entry name" value="FAD/NAD(P)-binding domain"/>
    <property type="match status" value="3"/>
</dbReference>
<name>A0ABW2RIE7_9BACL</name>
<keyword evidence="3" id="KW-1185">Reference proteome</keyword>
<dbReference type="RefSeq" id="WP_379863998.1">
    <property type="nucleotide sequence ID" value="NZ_JBHTBW010000017.1"/>
</dbReference>
<keyword evidence="2" id="KW-0503">Monooxygenase</keyword>
<evidence type="ECO:0000313" key="3">
    <source>
        <dbReference type="Proteomes" id="UP001596500"/>
    </source>
</evidence>
<evidence type="ECO:0000259" key="1">
    <source>
        <dbReference type="Pfam" id="PF17885"/>
    </source>
</evidence>
<dbReference type="Pfam" id="PF17885">
    <property type="entry name" value="Smoa_sbd"/>
    <property type="match status" value="1"/>
</dbReference>
<protein>
    <submittedName>
        <fullName evidence="2">Styrene monooxygenase/indole monooxygenase family protein</fullName>
    </submittedName>
</protein>
<reference evidence="3" key="1">
    <citation type="journal article" date="2019" name="Int. J. Syst. Evol. Microbiol.">
        <title>The Global Catalogue of Microorganisms (GCM) 10K type strain sequencing project: providing services to taxonomists for standard genome sequencing and annotation.</title>
        <authorList>
            <consortium name="The Broad Institute Genomics Platform"/>
            <consortium name="The Broad Institute Genome Sequencing Center for Infectious Disease"/>
            <person name="Wu L."/>
            <person name="Ma J."/>
        </authorList>
    </citation>
    <scope>NUCLEOTIDE SEQUENCE [LARGE SCALE GENOMIC DNA]</scope>
    <source>
        <strain evidence="3">CGMCC 1.12942</strain>
    </source>
</reference>
<accession>A0ABW2RIE7</accession>
<dbReference type="EMBL" id="JBHTBW010000017">
    <property type="protein sequence ID" value="MFC7440715.1"/>
    <property type="molecule type" value="Genomic_DNA"/>
</dbReference>
<organism evidence="2 3">
    <name type="scientific">Laceyella putida</name>
    <dbReference type="NCBI Taxonomy" id="110101"/>
    <lineage>
        <taxon>Bacteria</taxon>
        <taxon>Bacillati</taxon>
        <taxon>Bacillota</taxon>
        <taxon>Bacilli</taxon>
        <taxon>Bacillales</taxon>
        <taxon>Thermoactinomycetaceae</taxon>
        <taxon>Laceyella</taxon>
    </lineage>
</organism>
<dbReference type="GO" id="GO:0004497">
    <property type="term" value="F:monooxygenase activity"/>
    <property type="evidence" value="ECO:0007669"/>
    <property type="project" value="UniProtKB-KW"/>
</dbReference>
<proteinExistence type="predicted"/>
<comment type="caution">
    <text evidence="2">The sequence shown here is derived from an EMBL/GenBank/DDBJ whole genome shotgun (WGS) entry which is preliminary data.</text>
</comment>
<dbReference type="Proteomes" id="UP001596500">
    <property type="component" value="Unassembled WGS sequence"/>
</dbReference>
<gene>
    <name evidence="2" type="ORF">ACFQNG_06080</name>
</gene>
<keyword evidence="2" id="KW-0560">Oxidoreductase</keyword>
<dbReference type="SUPFAM" id="SSF51905">
    <property type="entry name" value="FAD/NAD(P)-binding domain"/>
    <property type="match status" value="1"/>
</dbReference>
<dbReference type="InterPro" id="IPR041654">
    <property type="entry name" value="StyA_sbd"/>
</dbReference>
<evidence type="ECO:0000313" key="2">
    <source>
        <dbReference type="EMBL" id="MFC7440715.1"/>
    </source>
</evidence>
<sequence length="396" mass="44480">MKKRICIIGSGTAGLQLAYALKEDFDVTVIHHRSPDQIRSGRIRSTQVHFGSTRTRENRFNMPKWEERSLIESIHITLGQQKLFVGKLKEPALSVDQRFTFSHCMRDLAEKGVPFRLERIDKEKAETLIDEFDLIIDCTGKTGPVLPFAIEKDLSPFQAPRRKCIVGYFVGVKPTQPLGIGVTVLPGLGEMFEIPAITEQGPVTILFITAVPHSELDGFKGITQADEFVRQMTSTAQTFFPDIDKRINAQHFALCDENAFLQTAVTPVVRKPYLMLKNKLVIGCGDSVFLNDPITGQGCNLTSFCAEQLYETLIDHKDATWDEQTGEAYWHRTKPFVKKVTEWTNAMTLPLPEHVVQLLLQGAQNQAKADEIAEWFADPSTAHQAFFPTSATNGRE</sequence>
<feature type="domain" description="Styrene monooxygenase StyA putative substrate binding" evidence="1">
    <location>
        <begin position="140"/>
        <end position="246"/>
    </location>
</feature>
<dbReference type="InterPro" id="IPR036188">
    <property type="entry name" value="FAD/NAD-bd_sf"/>
</dbReference>